<gene>
    <name evidence="1" type="ORF">PQU98_04125</name>
</gene>
<protein>
    <submittedName>
        <fullName evidence="1">Uncharacterized protein</fullName>
    </submittedName>
</protein>
<dbReference type="Proteomes" id="UP001218579">
    <property type="component" value="Unassembled WGS sequence"/>
</dbReference>
<dbReference type="RefSeq" id="WP_272743614.1">
    <property type="nucleotide sequence ID" value="NZ_JAQQKV010000001.1"/>
</dbReference>
<proteinExistence type="predicted"/>
<name>A0ABT5HGI9_9CAUL</name>
<reference evidence="1 2" key="1">
    <citation type="submission" date="2023-01" db="EMBL/GenBank/DDBJ databases">
        <title>Novel species of the genus Asticcacaulis isolated from rivers.</title>
        <authorList>
            <person name="Lu H."/>
        </authorList>
    </citation>
    <scope>NUCLEOTIDE SEQUENCE [LARGE SCALE GENOMIC DNA]</scope>
    <source>
        <strain evidence="1 2">LKC15W</strain>
    </source>
</reference>
<sequence>MKLKTAIAFVRKGQWAQLKHLVASLSPEAAYELIKLIYAQIDMKTSFAGLVDSPDDVLGNTILGGILFGIARRHRGGGTFVEVTPERFARYRDVLEDSEACLRQALDIDRSFGLAAAFFMAVNMDPNEDVERDIAEARLLAADNVPLSGYMNLLLARCEKWGGDHDTMFRIGRAHMNPDKPSYYALITRAHWERHFYYAAFDEAPNADRLAERYFQQPEVIRDLKEASDSVLSANLADPAEIRLANGWLLFTFIRACKWKLARQHLQALKGFEDPSIWWFSSTSFSRLALWVRLRAALA</sequence>
<dbReference type="EMBL" id="JAQQKV010000001">
    <property type="protein sequence ID" value="MDC7675303.1"/>
    <property type="molecule type" value="Genomic_DNA"/>
</dbReference>
<evidence type="ECO:0000313" key="2">
    <source>
        <dbReference type="Proteomes" id="UP001218579"/>
    </source>
</evidence>
<comment type="caution">
    <text evidence="1">The sequence shown here is derived from an EMBL/GenBank/DDBJ whole genome shotgun (WGS) entry which is preliminary data.</text>
</comment>
<keyword evidence="2" id="KW-1185">Reference proteome</keyword>
<organism evidence="1 2">
    <name type="scientific">Asticcacaulis machinosus</name>
    <dbReference type="NCBI Taxonomy" id="2984211"/>
    <lineage>
        <taxon>Bacteria</taxon>
        <taxon>Pseudomonadati</taxon>
        <taxon>Pseudomonadota</taxon>
        <taxon>Alphaproteobacteria</taxon>
        <taxon>Caulobacterales</taxon>
        <taxon>Caulobacteraceae</taxon>
        <taxon>Asticcacaulis</taxon>
    </lineage>
</organism>
<evidence type="ECO:0000313" key="1">
    <source>
        <dbReference type="EMBL" id="MDC7675303.1"/>
    </source>
</evidence>
<accession>A0ABT5HGI9</accession>